<dbReference type="PANTHER" id="PTHR30055">
    <property type="entry name" value="HTH-TYPE TRANSCRIPTIONAL REGULATOR RUTR"/>
    <property type="match status" value="1"/>
</dbReference>
<dbReference type="Pfam" id="PF00440">
    <property type="entry name" value="TetR_N"/>
    <property type="match status" value="1"/>
</dbReference>
<dbReference type="Proteomes" id="UP000295087">
    <property type="component" value="Unassembled WGS sequence"/>
</dbReference>
<dbReference type="SUPFAM" id="SSF46689">
    <property type="entry name" value="Homeodomain-like"/>
    <property type="match status" value="1"/>
</dbReference>
<dbReference type="InterPro" id="IPR001647">
    <property type="entry name" value="HTH_TetR"/>
</dbReference>
<dbReference type="Gene3D" id="1.10.357.10">
    <property type="entry name" value="Tetracycline Repressor, domain 2"/>
    <property type="match status" value="1"/>
</dbReference>
<feature type="DNA-binding region" description="H-T-H motif" evidence="2">
    <location>
        <begin position="24"/>
        <end position="43"/>
    </location>
</feature>
<dbReference type="InterPro" id="IPR023772">
    <property type="entry name" value="DNA-bd_HTH_TetR-type_CS"/>
</dbReference>
<evidence type="ECO:0000256" key="1">
    <source>
        <dbReference type="ARBA" id="ARBA00023125"/>
    </source>
</evidence>
<gene>
    <name evidence="4" type="ORF">DFR75_11377</name>
</gene>
<reference evidence="4 5" key="1">
    <citation type="submission" date="2019-03" db="EMBL/GenBank/DDBJ databases">
        <title>Genomic Encyclopedia of Type Strains, Phase IV (KMG-IV): sequencing the most valuable type-strain genomes for metagenomic binning, comparative biology and taxonomic classification.</title>
        <authorList>
            <person name="Goeker M."/>
        </authorList>
    </citation>
    <scope>NUCLEOTIDE SEQUENCE [LARGE SCALE GENOMIC DNA]</scope>
    <source>
        <strain evidence="4 5">DSM 44496</strain>
    </source>
</reference>
<accession>A0A4R6NYS4</accession>
<organism evidence="4 5">
    <name type="scientific">Nocardia ignorata</name>
    <dbReference type="NCBI Taxonomy" id="145285"/>
    <lineage>
        <taxon>Bacteria</taxon>
        <taxon>Bacillati</taxon>
        <taxon>Actinomycetota</taxon>
        <taxon>Actinomycetes</taxon>
        <taxon>Mycobacteriales</taxon>
        <taxon>Nocardiaceae</taxon>
        <taxon>Nocardia</taxon>
    </lineage>
</organism>
<dbReference type="InterPro" id="IPR009057">
    <property type="entry name" value="Homeodomain-like_sf"/>
</dbReference>
<proteinExistence type="predicted"/>
<dbReference type="PROSITE" id="PS01081">
    <property type="entry name" value="HTH_TETR_1"/>
    <property type="match status" value="1"/>
</dbReference>
<evidence type="ECO:0000259" key="3">
    <source>
        <dbReference type="PROSITE" id="PS50977"/>
    </source>
</evidence>
<dbReference type="EMBL" id="SNXK01000013">
    <property type="protein sequence ID" value="TDP29408.1"/>
    <property type="molecule type" value="Genomic_DNA"/>
</dbReference>
<feature type="domain" description="HTH tetR-type" evidence="3">
    <location>
        <begin position="1"/>
        <end position="61"/>
    </location>
</feature>
<dbReference type="InterPro" id="IPR050109">
    <property type="entry name" value="HTH-type_TetR-like_transc_reg"/>
</dbReference>
<comment type="caution">
    <text evidence="4">The sequence shown here is derived from an EMBL/GenBank/DDBJ whole genome shotgun (WGS) entry which is preliminary data.</text>
</comment>
<keyword evidence="5" id="KW-1185">Reference proteome</keyword>
<sequence>MSNRDKLRQAARDCLLSLGYANTTVRELVKASGANQASINYHFGSKERLLTETLHDLNREWGDVLFAALDGVDPPGPAGNAARWERIIASINEHRALWYVNFESVSAARHDEEIRAMIATGQRAARRILARAFGGLDLDTADADAVDAVGSHYFALLVGVASQWLADPDHAPTAERIVAVDTLRNS</sequence>
<dbReference type="PANTHER" id="PTHR30055:SF219">
    <property type="entry name" value="TRANSCRIPTIONAL REGULATORY PROTEIN"/>
    <property type="match status" value="1"/>
</dbReference>
<dbReference type="PROSITE" id="PS50977">
    <property type="entry name" value="HTH_TETR_2"/>
    <property type="match status" value="1"/>
</dbReference>
<keyword evidence="1 2" id="KW-0238">DNA-binding</keyword>
<name>A0A4R6NYS4_NOCIG</name>
<evidence type="ECO:0000256" key="2">
    <source>
        <dbReference type="PROSITE-ProRule" id="PRU00335"/>
    </source>
</evidence>
<dbReference type="RefSeq" id="WP_067497016.1">
    <property type="nucleotide sequence ID" value="NZ_JBHXPO010000013.1"/>
</dbReference>
<protein>
    <submittedName>
        <fullName evidence="4">TetR family transcriptional regulator</fullName>
    </submittedName>
</protein>
<dbReference type="InterPro" id="IPR036271">
    <property type="entry name" value="Tet_transcr_reg_TetR-rel_C_sf"/>
</dbReference>
<evidence type="ECO:0000313" key="5">
    <source>
        <dbReference type="Proteomes" id="UP000295087"/>
    </source>
</evidence>
<dbReference type="AlphaFoldDB" id="A0A4R6NYS4"/>
<dbReference type="GO" id="GO:0003700">
    <property type="term" value="F:DNA-binding transcription factor activity"/>
    <property type="evidence" value="ECO:0007669"/>
    <property type="project" value="TreeGrafter"/>
</dbReference>
<dbReference type="SUPFAM" id="SSF48498">
    <property type="entry name" value="Tetracyclin repressor-like, C-terminal domain"/>
    <property type="match status" value="1"/>
</dbReference>
<evidence type="ECO:0000313" key="4">
    <source>
        <dbReference type="EMBL" id="TDP29408.1"/>
    </source>
</evidence>
<dbReference type="GO" id="GO:0000976">
    <property type="term" value="F:transcription cis-regulatory region binding"/>
    <property type="evidence" value="ECO:0007669"/>
    <property type="project" value="TreeGrafter"/>
</dbReference>